<sequence length="158" mass="18191">MKTTLWAEDDYLKLAPINDELIKKAEEVLNVKLPESYINLLKEQNGGTLRLDAHPTSEPNSWADDHVNVSGLYGISFDENESSILESHYLIQEWDMPENIVLLSGDGHTWIALDYRNVAENPPVIFIDNEFEEIIELAPNFESFLQNLTTYNYDEDEE</sequence>
<reference evidence="2 6" key="1">
    <citation type="submission" date="2012-04" db="EMBL/GenBank/DDBJ databases">
        <title>The Genome Sequence of Bacillus cereus VD078.</title>
        <authorList>
            <consortium name="The Broad Institute Genome Sequencing Platform"/>
            <consortium name="The Broad Institute Genome Sequencing Center for Infectious Disease"/>
            <person name="Feldgarden M."/>
            <person name="Van der Auwera G.A."/>
            <person name="Mahillon J."/>
            <person name="Duprez V."/>
            <person name="Timmery S."/>
            <person name="Mattelet C."/>
            <person name="Dierick K."/>
            <person name="Sun M."/>
            <person name="Yu Z."/>
            <person name="Zhu L."/>
            <person name="Hu X."/>
            <person name="Shank E.B."/>
            <person name="Swiecicka I."/>
            <person name="Hansen B.M."/>
            <person name="Andrup L."/>
            <person name="Young S.K."/>
            <person name="Zeng Q."/>
            <person name="Gargeya S."/>
            <person name="Fitzgerald M."/>
            <person name="Haas B."/>
            <person name="Abouelleil A."/>
            <person name="Alvarado L."/>
            <person name="Arachchi H.M."/>
            <person name="Berlin A."/>
            <person name="Chapman S.B."/>
            <person name="Goldberg J."/>
            <person name="Griggs A."/>
            <person name="Gujja S."/>
            <person name="Hansen M."/>
            <person name="Howarth C."/>
            <person name="Imamovic A."/>
            <person name="Larimer J."/>
            <person name="McCowen C."/>
            <person name="Montmayeur A."/>
            <person name="Murphy C."/>
            <person name="Neiman D."/>
            <person name="Pearson M."/>
            <person name="Priest M."/>
            <person name="Roberts A."/>
            <person name="Saif S."/>
            <person name="Shea T."/>
            <person name="Sisk P."/>
            <person name="Sykes S."/>
            <person name="Wortman J."/>
            <person name="Nusbaum C."/>
            <person name="Birren B."/>
        </authorList>
    </citation>
    <scope>NUCLEOTIDE SEQUENCE [LARGE SCALE GENOMIC DNA]</scope>
    <source>
        <strain evidence="2 6">VD078</strain>
    </source>
</reference>
<proteinExistence type="predicted"/>
<protein>
    <submittedName>
        <fullName evidence="5">SMI1/KNR4 family protein</fullName>
    </submittedName>
</protein>
<feature type="domain" description="Knr4/Smi1-like" evidence="1">
    <location>
        <begin position="16"/>
        <end position="147"/>
    </location>
</feature>
<dbReference type="InterPro" id="IPR018958">
    <property type="entry name" value="Knr4/Smi1-like_dom"/>
</dbReference>
<evidence type="ECO:0000313" key="6">
    <source>
        <dbReference type="Proteomes" id="UP000006976"/>
    </source>
</evidence>
<reference evidence="4 8" key="2">
    <citation type="submission" date="2016-10" db="EMBL/GenBank/DDBJ databases">
        <title>Genome Sequence of Bacillus weihenstephanensis GM6LP.</title>
        <authorList>
            <person name="Poehlein A."/>
            <person name="Wemheuer F."/>
            <person name="Hollensteiner J."/>
            <person name="Wemheuer B."/>
        </authorList>
    </citation>
    <scope>NUCLEOTIDE SEQUENCE [LARGE SCALE GENOMIC DNA]</scope>
    <source>
        <strain evidence="4 8">GM6LP</strain>
    </source>
</reference>
<dbReference type="GeneID" id="66265488"/>
<evidence type="ECO:0000313" key="7">
    <source>
        <dbReference type="Proteomes" id="UP000194131"/>
    </source>
</evidence>
<dbReference type="Gene3D" id="3.40.1580.10">
    <property type="entry name" value="SMI1/KNR4-like"/>
    <property type="match status" value="1"/>
</dbReference>
<organism evidence="3 7">
    <name type="scientific">Bacillus mycoides</name>
    <dbReference type="NCBI Taxonomy" id="1405"/>
    <lineage>
        <taxon>Bacteria</taxon>
        <taxon>Bacillati</taxon>
        <taxon>Bacillota</taxon>
        <taxon>Bacilli</taxon>
        <taxon>Bacillales</taxon>
        <taxon>Bacillaceae</taxon>
        <taxon>Bacillus</taxon>
        <taxon>Bacillus cereus group</taxon>
    </lineage>
</organism>
<dbReference type="Proteomes" id="UP000596196">
    <property type="component" value="Chromosome"/>
</dbReference>
<evidence type="ECO:0000313" key="5">
    <source>
        <dbReference type="EMBL" id="QQA15557.1"/>
    </source>
</evidence>
<accession>J8IKM2</accession>
<dbReference type="EMBL" id="MKZQ01000004">
    <property type="protein sequence ID" value="PJN72765.1"/>
    <property type="molecule type" value="Genomic_DNA"/>
</dbReference>
<dbReference type="AlphaFoldDB" id="A0A084IVE7"/>
<dbReference type="Proteomes" id="UP000194131">
    <property type="component" value="Unassembled WGS sequence"/>
</dbReference>
<evidence type="ECO:0000313" key="3">
    <source>
        <dbReference type="EMBL" id="OSX91368.1"/>
    </source>
</evidence>
<accession>A0A084IVE7</accession>
<dbReference type="Proteomes" id="UP000236165">
    <property type="component" value="Unassembled WGS sequence"/>
</dbReference>
<dbReference type="SMART" id="SM00860">
    <property type="entry name" value="SMI1_KNR4"/>
    <property type="match status" value="1"/>
</dbReference>
<accession>C2Q2Q8</accession>
<dbReference type="SUPFAM" id="SSF160631">
    <property type="entry name" value="SMI1/KNR4-like"/>
    <property type="match status" value="1"/>
</dbReference>
<dbReference type="Proteomes" id="UP000006976">
    <property type="component" value="Unassembled WGS sequence"/>
</dbReference>
<evidence type="ECO:0000313" key="4">
    <source>
        <dbReference type="EMBL" id="PJN72765.1"/>
    </source>
</evidence>
<dbReference type="InterPro" id="IPR037883">
    <property type="entry name" value="Knr4/Smi1-like_sf"/>
</dbReference>
<name>A0A084IVE7_BACMY</name>
<accession>A0A0B5SHJ5</accession>
<dbReference type="EMBL" id="CP065877">
    <property type="protein sequence ID" value="QQA15557.1"/>
    <property type="molecule type" value="Genomic_DNA"/>
</dbReference>
<dbReference type="RefSeq" id="WP_002015882.1">
    <property type="nucleotide sequence ID" value="NZ_CM000719.1"/>
</dbReference>
<evidence type="ECO:0000313" key="2">
    <source>
        <dbReference type="EMBL" id="EJR45732.1"/>
    </source>
</evidence>
<reference evidence="3 7" key="3">
    <citation type="submission" date="2016-12" db="EMBL/GenBank/DDBJ databases">
        <title>Genome Sequences of Twelve Sporeforming Bacillus Species Isolated from Foods.</title>
        <authorList>
            <person name="De Jong A."/>
            <person name="Holsappel S."/>
            <person name="Kuipers O.P."/>
        </authorList>
    </citation>
    <scope>NUCLEOTIDE SEQUENCE [LARGE SCALE GENOMIC DNA]</scope>
    <source>
        <strain evidence="3 7">S3E15</strain>
    </source>
</reference>
<gene>
    <name evidence="4" type="ORF">BACWE_02450</name>
    <name evidence="5" type="ORF">I6G81_24790</name>
    <name evidence="2" type="ORF">III_00570</name>
    <name evidence="3" type="ORF">S3E15_01001</name>
</gene>
<keyword evidence="9" id="KW-1185">Reference proteome</keyword>
<dbReference type="Pfam" id="PF09346">
    <property type="entry name" value="SMI1_KNR4"/>
    <property type="match status" value="1"/>
</dbReference>
<evidence type="ECO:0000259" key="1">
    <source>
        <dbReference type="SMART" id="SM00860"/>
    </source>
</evidence>
<dbReference type="KEGG" id="bmyo:BG05_1074"/>
<dbReference type="EMBL" id="MRWU01000011">
    <property type="protein sequence ID" value="OSX91368.1"/>
    <property type="molecule type" value="Genomic_DNA"/>
</dbReference>
<reference evidence="5 9" key="4">
    <citation type="submission" date="2020-12" db="EMBL/GenBank/DDBJ databases">
        <title>FDA dAtabase for Regulatory Grade micrObial Sequences (FDA-ARGOS): Supporting development and validation of Infectious Disease Dx tests.</title>
        <authorList>
            <person name="Nelson B."/>
            <person name="Plummer A."/>
            <person name="Tallon L."/>
            <person name="Sadzewicz L."/>
            <person name="Zhao X."/>
            <person name="Boylan J."/>
            <person name="Ott S."/>
            <person name="Bowen H."/>
            <person name="Vavikolanu K."/>
            <person name="Mehta A."/>
            <person name="Aluvathingal J."/>
            <person name="Nadendla S."/>
            <person name="Myers T."/>
            <person name="Yan Y."/>
            <person name="Sichtig H."/>
        </authorList>
    </citation>
    <scope>NUCLEOTIDE SEQUENCE [LARGE SCALE GENOMIC DNA]</scope>
    <source>
        <strain evidence="5 9">FDAARGOS_924</strain>
    </source>
</reference>
<dbReference type="EMBL" id="AHEV01000003">
    <property type="protein sequence ID" value="EJR45732.1"/>
    <property type="molecule type" value="Genomic_DNA"/>
</dbReference>
<evidence type="ECO:0000313" key="9">
    <source>
        <dbReference type="Proteomes" id="UP000596196"/>
    </source>
</evidence>
<evidence type="ECO:0000313" key="8">
    <source>
        <dbReference type="Proteomes" id="UP000236165"/>
    </source>
</evidence>